<sequence>MEMARFVLSVSGIWVNLTKRVFNHINEKHLIGKGNVKPLQCPYSRCEKRLYCGTLGLRRHCFNARSIEEPLNCVSQKGKWIADLDVGERSLKGVC</sequence>
<name>A0A1L9SZ28_9EURO</name>
<organism evidence="1 2">
    <name type="scientific">Aspergillus sydowii CBS 593.65</name>
    <dbReference type="NCBI Taxonomy" id="1036612"/>
    <lineage>
        <taxon>Eukaryota</taxon>
        <taxon>Fungi</taxon>
        <taxon>Dikarya</taxon>
        <taxon>Ascomycota</taxon>
        <taxon>Pezizomycotina</taxon>
        <taxon>Eurotiomycetes</taxon>
        <taxon>Eurotiomycetidae</taxon>
        <taxon>Eurotiales</taxon>
        <taxon>Aspergillaceae</taxon>
        <taxon>Aspergillus</taxon>
        <taxon>Aspergillus subgen. Nidulantes</taxon>
    </lineage>
</organism>
<proteinExistence type="predicted"/>
<dbReference type="VEuPathDB" id="FungiDB:ASPSYDRAFT_707909"/>
<dbReference type="RefSeq" id="XP_040696231.1">
    <property type="nucleotide sequence ID" value="XM_040850536.1"/>
</dbReference>
<dbReference type="OrthoDB" id="5396328at2759"/>
<evidence type="ECO:0000313" key="1">
    <source>
        <dbReference type="EMBL" id="OJJ52425.1"/>
    </source>
</evidence>
<keyword evidence="2" id="KW-1185">Reference proteome</keyword>
<dbReference type="Proteomes" id="UP000184356">
    <property type="component" value="Unassembled WGS sequence"/>
</dbReference>
<reference evidence="2" key="1">
    <citation type="journal article" date="2017" name="Genome Biol.">
        <title>Comparative genomics reveals high biological diversity and specific adaptations in the industrially and medically important fungal genus Aspergillus.</title>
        <authorList>
            <person name="de Vries R.P."/>
            <person name="Riley R."/>
            <person name="Wiebenga A."/>
            <person name="Aguilar-Osorio G."/>
            <person name="Amillis S."/>
            <person name="Uchima C.A."/>
            <person name="Anderluh G."/>
            <person name="Asadollahi M."/>
            <person name="Askin M."/>
            <person name="Barry K."/>
            <person name="Battaglia E."/>
            <person name="Bayram O."/>
            <person name="Benocci T."/>
            <person name="Braus-Stromeyer S.A."/>
            <person name="Caldana C."/>
            <person name="Canovas D."/>
            <person name="Cerqueira G.C."/>
            <person name="Chen F."/>
            <person name="Chen W."/>
            <person name="Choi C."/>
            <person name="Clum A."/>
            <person name="Dos Santos R.A."/>
            <person name="Damasio A.R."/>
            <person name="Diallinas G."/>
            <person name="Emri T."/>
            <person name="Fekete E."/>
            <person name="Flipphi M."/>
            <person name="Freyberg S."/>
            <person name="Gallo A."/>
            <person name="Gournas C."/>
            <person name="Habgood R."/>
            <person name="Hainaut M."/>
            <person name="Harispe M.L."/>
            <person name="Henrissat B."/>
            <person name="Hilden K.S."/>
            <person name="Hope R."/>
            <person name="Hossain A."/>
            <person name="Karabika E."/>
            <person name="Karaffa L."/>
            <person name="Karanyi Z."/>
            <person name="Krasevec N."/>
            <person name="Kuo A."/>
            <person name="Kusch H."/>
            <person name="LaButti K."/>
            <person name="Lagendijk E.L."/>
            <person name="Lapidus A."/>
            <person name="Levasseur A."/>
            <person name="Lindquist E."/>
            <person name="Lipzen A."/>
            <person name="Logrieco A.F."/>
            <person name="MacCabe A."/>
            <person name="Maekelae M.R."/>
            <person name="Malavazi I."/>
            <person name="Melin P."/>
            <person name="Meyer V."/>
            <person name="Mielnichuk N."/>
            <person name="Miskei M."/>
            <person name="Molnar A.P."/>
            <person name="Mule G."/>
            <person name="Ngan C.Y."/>
            <person name="Orejas M."/>
            <person name="Orosz E."/>
            <person name="Ouedraogo J.P."/>
            <person name="Overkamp K.M."/>
            <person name="Park H.-S."/>
            <person name="Perrone G."/>
            <person name="Piumi F."/>
            <person name="Punt P.J."/>
            <person name="Ram A.F."/>
            <person name="Ramon A."/>
            <person name="Rauscher S."/>
            <person name="Record E."/>
            <person name="Riano-Pachon D.M."/>
            <person name="Robert V."/>
            <person name="Roehrig J."/>
            <person name="Ruller R."/>
            <person name="Salamov A."/>
            <person name="Salih N.S."/>
            <person name="Samson R.A."/>
            <person name="Sandor E."/>
            <person name="Sanguinetti M."/>
            <person name="Schuetze T."/>
            <person name="Sepcic K."/>
            <person name="Shelest E."/>
            <person name="Sherlock G."/>
            <person name="Sophianopoulou V."/>
            <person name="Squina F.M."/>
            <person name="Sun H."/>
            <person name="Susca A."/>
            <person name="Todd R.B."/>
            <person name="Tsang A."/>
            <person name="Unkles S.E."/>
            <person name="van de Wiele N."/>
            <person name="van Rossen-Uffink D."/>
            <person name="Oliveira J.V."/>
            <person name="Vesth T.C."/>
            <person name="Visser J."/>
            <person name="Yu J.-H."/>
            <person name="Zhou M."/>
            <person name="Andersen M.R."/>
            <person name="Archer D.B."/>
            <person name="Baker S.E."/>
            <person name="Benoit I."/>
            <person name="Brakhage A.A."/>
            <person name="Braus G.H."/>
            <person name="Fischer R."/>
            <person name="Frisvad J.C."/>
            <person name="Goldman G.H."/>
            <person name="Houbraken J."/>
            <person name="Oakley B."/>
            <person name="Pocsi I."/>
            <person name="Scazzocchio C."/>
            <person name="Seiboth B."/>
            <person name="vanKuyk P.A."/>
            <person name="Wortman J."/>
            <person name="Dyer P.S."/>
            <person name="Grigoriev I.V."/>
        </authorList>
    </citation>
    <scope>NUCLEOTIDE SEQUENCE [LARGE SCALE GENOMIC DNA]</scope>
    <source>
        <strain evidence="2">CBS 593.65</strain>
    </source>
</reference>
<gene>
    <name evidence="1" type="ORF">ASPSYDRAFT_707909</name>
</gene>
<dbReference type="AlphaFoldDB" id="A0A1L9SZ28"/>
<dbReference type="GeneID" id="63766609"/>
<accession>A0A1L9SZ28</accession>
<dbReference type="EMBL" id="KV878602">
    <property type="protein sequence ID" value="OJJ52425.1"/>
    <property type="molecule type" value="Genomic_DNA"/>
</dbReference>
<protein>
    <submittedName>
        <fullName evidence="1">Uncharacterized protein</fullName>
    </submittedName>
</protein>
<evidence type="ECO:0000313" key="2">
    <source>
        <dbReference type="Proteomes" id="UP000184356"/>
    </source>
</evidence>
<dbReference type="STRING" id="1036612.A0A1L9SZ28"/>